<dbReference type="EMBL" id="JAPUUL010000012">
    <property type="protein sequence ID" value="KAJ8133450.1"/>
    <property type="molecule type" value="Genomic_DNA"/>
</dbReference>
<dbReference type="Proteomes" id="UP001153332">
    <property type="component" value="Unassembled WGS sequence"/>
</dbReference>
<gene>
    <name evidence="1" type="ORF">O1611_g163</name>
</gene>
<accession>A0ACC2K1A9</accession>
<comment type="caution">
    <text evidence="1">The sequence shown here is derived from an EMBL/GenBank/DDBJ whole genome shotgun (WGS) entry which is preliminary data.</text>
</comment>
<evidence type="ECO:0000313" key="1">
    <source>
        <dbReference type="EMBL" id="KAJ8133450.1"/>
    </source>
</evidence>
<name>A0ACC2K1A9_9PEZI</name>
<sequence>MALPSAAHADAGTRMLPALVDEIAASDPNRILYSVANTNDPSAGFLDINASTFARAVNRCAWYLKEHLGPGQKFPVVTYIGPQDVVYAILVLACNKAGYAPLFNSPRNSLDIHLHLLEATDCKVFLFPPNFPLPVIQEILAARPMRTLEIPGLRHWLDDVTDVPLFPYTKSFAEAKSDPFVLLHTSGSTGLPKPITLTHGTIAPMDAFTALPSLGHQPTFPALCAGTRVYLGVPFFHSAGLCLFLPGCIFSGFTAVVGPFPPSGVVANGVHVYGNVQHSVLTPFTLIDLAKDPDQVKNLSRLKHLVFGGGLLPKELGDLLSSHTRLLNCIGSTECGVFPIQLCDPEDWAYLKVSRVLGQEYRHISGDLYEQVIVRNKSLEPYQGVFSTFPGIEEWYMKDVYQKHPYKEDVWLYKGRSDDIIVFSNGEKLNPYDMESMILENPIITGVLVTGFGRFQSSLLVETSQPPADDAQRDELIKTIWPSVQAANRECPSYARVHSNMIIFTSGDKPMLRASKGTVQRQMTIDLYKAELDALYTTGETSVIDNPYIPDPSYGAEQILEEILSTCTDISMQGLTPDTDLFDRGLDSLQVIIVARKLNNALMARGISQTMDTRTIYANPSISKLLPILSVYLDGQTSGQQAHSNEEKMQTLFANNIADLPQCEKSSQPLSSEKLVVLLTGSTGSLGSYILKSLVDNPRVSKIYCLNRPRVSQTAKATITSPRIERLETDFSQPLLGLSEDRYTALLNEVTTIIHAAWRVDFNLSIDSFQVHVGAVRKLVDLSAKSNSKASILFVSSIGTVSNWQSTEEGKGKVPEEIFTDWKVSQSIGYAESKAVAECLLDIAAKEIGIHTIVCRVGQIAGPTTVAGIWPKQEWLPSLVASSKYLGKLPESLSRAEVVDWIPVDLLGHIIVELTTTPAIPSRQAGTTVYHLTNPKSTSWRELVPTIKSQIEGTTDGKQIELVPFERWLDELSKSATTTNTGNLAQNPASKIIEYFRSLQTGAPIRLDTTNATRVSPTLRDLEAVHTGWVENWMRQWAF</sequence>
<keyword evidence="2" id="KW-1185">Reference proteome</keyword>
<protein>
    <submittedName>
        <fullName evidence="1">Uncharacterized protein</fullName>
    </submittedName>
</protein>
<organism evidence="1 2">
    <name type="scientific">Lasiodiplodia mahajangana</name>
    <dbReference type="NCBI Taxonomy" id="1108764"/>
    <lineage>
        <taxon>Eukaryota</taxon>
        <taxon>Fungi</taxon>
        <taxon>Dikarya</taxon>
        <taxon>Ascomycota</taxon>
        <taxon>Pezizomycotina</taxon>
        <taxon>Dothideomycetes</taxon>
        <taxon>Dothideomycetes incertae sedis</taxon>
        <taxon>Botryosphaeriales</taxon>
        <taxon>Botryosphaeriaceae</taxon>
        <taxon>Lasiodiplodia</taxon>
    </lineage>
</organism>
<reference evidence="1" key="1">
    <citation type="submission" date="2022-12" db="EMBL/GenBank/DDBJ databases">
        <title>Genome Sequence of Lasiodiplodia mahajangana.</title>
        <authorList>
            <person name="Buettner E."/>
        </authorList>
    </citation>
    <scope>NUCLEOTIDE SEQUENCE</scope>
    <source>
        <strain evidence="1">VT137</strain>
    </source>
</reference>
<proteinExistence type="predicted"/>
<evidence type="ECO:0000313" key="2">
    <source>
        <dbReference type="Proteomes" id="UP001153332"/>
    </source>
</evidence>